<accession>A0A4C2E3V2</accession>
<keyword evidence="2" id="KW-1185">Reference proteome</keyword>
<evidence type="ECO:0000313" key="1">
    <source>
        <dbReference type="EMBL" id="GCE97379.1"/>
    </source>
</evidence>
<organism evidence="1 2">
    <name type="scientific">Zygosaccharomyces mellis</name>
    <dbReference type="NCBI Taxonomy" id="42258"/>
    <lineage>
        <taxon>Eukaryota</taxon>
        <taxon>Fungi</taxon>
        <taxon>Dikarya</taxon>
        <taxon>Ascomycota</taxon>
        <taxon>Saccharomycotina</taxon>
        <taxon>Saccharomycetes</taxon>
        <taxon>Saccharomycetales</taxon>
        <taxon>Saccharomycetaceae</taxon>
        <taxon>Zygosaccharomyces</taxon>
    </lineage>
</organism>
<protein>
    <submittedName>
        <fullName evidence="1">Uncharacterized protein</fullName>
    </submittedName>
</protein>
<comment type="caution">
    <text evidence="1">The sequence shown here is derived from an EMBL/GenBank/DDBJ whole genome shotgun (WGS) entry which is preliminary data.</text>
</comment>
<dbReference type="AlphaFoldDB" id="A0A4C2E3V2"/>
<dbReference type="EMBL" id="BIMX01000001">
    <property type="protein sequence ID" value="GCE97379.1"/>
    <property type="molecule type" value="Genomic_DNA"/>
</dbReference>
<evidence type="ECO:0000313" key="2">
    <source>
        <dbReference type="Proteomes" id="UP000301737"/>
    </source>
</evidence>
<proteinExistence type="predicted"/>
<sequence>MCKSRNSSSRLRADPLWMGSRPSSRLLAEAQAPKYFEVPKASSEDTVTYSFIVDKVRQRCKLLTYLGDPVADPIYPDCEVTLPQSIMRLKEIDATRDKTKSFRPVNPYEYDREGLLFDDRGRTMDKGGKFSSSGNNESVMDNDEKISQWIESLPIFETSDNEWKSYCYYSDFAPNWEVVDFGN</sequence>
<dbReference type="OrthoDB" id="10371863at2759"/>
<name>A0A4C2E3V2_9SACH</name>
<dbReference type="Proteomes" id="UP000301737">
    <property type="component" value="Unassembled WGS sequence"/>
</dbReference>
<gene>
    <name evidence="1" type="ORF">ZYGM_004934</name>
</gene>
<reference evidence="1 2" key="1">
    <citation type="submission" date="2019-01" db="EMBL/GenBank/DDBJ databases">
        <title>Draft Genome Sequencing of Zygosaccharomyces mellis Ca-7.</title>
        <authorList>
            <person name="Shiwa Y."/>
            <person name="Kanesaki Y."/>
            <person name="Ishige T."/>
            <person name="Mura K."/>
            <person name="Hori T."/>
            <person name="Tamura T."/>
        </authorList>
    </citation>
    <scope>NUCLEOTIDE SEQUENCE [LARGE SCALE GENOMIC DNA]</scope>
    <source>
        <strain evidence="1 2">Ca-7</strain>
    </source>
</reference>